<feature type="region of interest" description="Disordered" evidence="7">
    <location>
        <begin position="749"/>
        <end position="783"/>
    </location>
</feature>
<evidence type="ECO:0000313" key="10">
    <source>
        <dbReference type="Proteomes" id="UP000823872"/>
    </source>
</evidence>
<evidence type="ECO:0000256" key="2">
    <source>
        <dbReference type="ARBA" id="ARBA00022763"/>
    </source>
</evidence>
<dbReference type="GeneTree" id="ENSGT00390000003602"/>
<dbReference type="Gene3D" id="6.10.70.10">
    <property type="match status" value="1"/>
</dbReference>
<keyword evidence="1" id="KW-0677">Repeat</keyword>
<reference evidence="9" key="2">
    <citation type="submission" date="2025-08" db="UniProtKB">
        <authorList>
            <consortium name="Ensembl"/>
        </authorList>
    </citation>
    <scope>IDENTIFICATION</scope>
    <source>
        <strain evidence="9">breed Abyssinian</strain>
    </source>
</reference>
<evidence type="ECO:0000256" key="6">
    <source>
        <dbReference type="PROSITE-ProRule" id="PRU00032"/>
    </source>
</evidence>
<sequence length="3425" mass="383048">MPIGCKERPTFFEIFRTRCNKADLGPISLNWFEELCLEAPPYNSEPTEESGYKISYEPNLFKTPQRKPCHQLASTPIIFKEQGLIPPIYQQSPLKELGKDITNSKHRSCCTMKSKMDQTNDVTSPPLNSCLSESPLLRSTHVTPQREKSVVCGSLFHTPKLTKGQTPKRISESLGAEVDPDMSWSSSLATPPTLSSTVLIVRDEEASAAVFPNDTTAIFKSYFCNHDESLKKNDRFIPSGPDSENKSQREAKSQGLGKMVGNSCDKVNSCKDPFGNSTLNVLEDGVRERVADVSEEDSFPLCVPKCKTRNLQKIKTSKTRKNIFNETTDECEEAKKQMKENKHSFVSEMEANASDPLDSNVTNQKPFGNGSDKISKEVVLSSASESCHLTLSGLNGTHMEKLPLLCISSCDQNNSEKDLITTEKECTNFIILEDSLPQISGVPKCTEKILNEEIVVNKIDEGQCLESHEDSILAVKQAVFETSLIASPLQGIRKSIFRIRESPEETFSAVFSNNITDPNFKEEHEASESVLEKHSICSQKEDSLSTSSLDNGSWPATIKHTSVALKNSGLISTLKKKTKKFIYVVNDETSYQGLKTQKDQQSGLMNYSAQFEANVLEGPLTFANADSGLLHSSVKKTCLQNDSKEPILSLTNSFGTLLRKVSNNGSSSPNNKIISQDLDYKEAKIKKEKLQSFISTETNCLSSLQEKHCEDDTKSQRVADRKEEILPAVSQPSVPYSEVEDSGIHFQTLKSFSSDPDKSSQLTPHPRDPPSNPVGLSRGRESYEVSETLKCKNHEAGFELTKTMENNQEIHVLNEHAKKAKLLSTEKYVTEASPSMKVPFNQNAHLTIIQKDQKETTLISKITMNPNSEELFPDGDNFVFKITKERNVPVLGSIKELQDSDLCCVKEPVLENSTMVVYTDMDDKQAAKVSITKGFDSSNIDDLTEKDRNSIKQQLRMTLDQDSKSDITLDSDMKSNGNNDYMDNWARLSDPILNHNFGNGFRTASNKEIKLSEHNIKKSKMLFKDIEERYPTNLACIEIVNTPLESQEKLSKPHILDPQSINTVSGCVQSSAYVSDSENRHTTPPTLSLKRDFDSNHNLTPSQKAEITELSTILEESGSQFEFTQFRKPSHLKQKNPCEMPEKHLTISNTTPEEQKDGHLRLTINALSISQGDSSKKFEGIIGGKQKLACLSKTSCNKSASGHLTGKNEVEFRGFYSARGTKLNVCSEALQKAKKLFSDLENISEETSVEVGIRSFSSSKCNGSVSMFKKENCNNEKKLNEKNNKYRLILQNNIEMTTGIFVAEDTEGYKRNIENKANKYTDASRNVYNFREADGSDSSKNDTVYIHKEENGLPYIDQHDIDLKLSSQFIKEGNTQIKEGLSDLTCLEVVKAEETLHVNTSNKEHLTANTMGRITKDFDIFDVSFQTASGKNIRVSRASLNKVTNLLDQKCTEEELNNFADSLNSELLSGIDINKADISHHEKMENTERKDKMKESDLTGTENKSLTLQQRPEYEIKKIKEPTILGFHTASGKRIEIAKESLDKVKNLFDEQEQDKSEMTNFSHRGTKMSKGREECEGGLRLACKTIEITPASKEEEMQKPLEKNLVSNEIVVVPRLLSDNLYKQTENLKIPNRASLKVKVHENTGKETAKKPTTCTNQSTYSATENSALSFYTGHGRKISVSQSSILEVKKWLRGGELDDQPEKTVYNISEYLPKSKVDNSGIEPVVRNVGERENTSVSEIMFTVREADTDPQSVNEDICVQRLVTNFSCKKENTAIKVTVSDSNNFDSTQKLNSDSNDAVPVYTTASSERVLVAHETKVTEGFTENCSMAIKQTTKSKPGKIVAGYRKAPDDSEDTICPNSLDGAECSSPSHKDFAETQSEQTPQLNQSISGFKKRSEIPPHQINLKTSDICKLSTGKRLQSISYTNACGIFSTASGKCVQVSDAALQKARQVFSKVEDSAKQPFSKVSFKHNEDHSDKFTREENTMIHTPQNLLSSAFSGFSTASGKQVPVSESALCKVKGILEEFDVMRTECGPQRSPTSRQDVSKMPPPSCVDNRTPQHSVNSKLEKAYNKEFKLSSNSKIENGSSENHSVQVSPYPSQFKQDKQLIQGNKASLVENIHLLEKEQALPKNIKMEIGKTEAFPNLPLKTDTAIHSTDSKDPENYFETETVEIAKAFMEDGELTDADLLSHARHFLPTCQHSEETLVSNSRRGKRRGVLVSVGEPPIKRNLLNEFDRIIKNQEKSLKASKSTPDGIIKDRSLFMHHISLEPVTCGPFSTTKKRQEIQNPNFTAPGQKFLSKSHFYEHLALEKSSSNVSISGQPFCTVPATRSEKRGHSITPSKPVKVFVPPFKTKSHFLQDEQHISKNTHVEENKQKPNNIDEHSSGDSKNNINNSEIHQLNKNNSSQAATMVFTKCEKEPLDLIASLQNARDIQDMRIREKRKQHIFPQPGSLFLAKTSTVPRISLRVAVEGRVPSACSHKQLYMYGVSKHCVKINSKNAESFQFHTQDYFGKEVQWAKEGIQLADGGWLIPSNDGKAGKEEFYRALCDTPGVDPNLISRIWVYNHYRWIIWKLAAMEFAFPKEFANRCLSPERVLLQLKYRYDMEIDRSKRSAIKKIMERDDTAAKTLVLCISETISSSTDLSETSGSKTSGVGTKNVGIVELTDGWYAIKAQLDPPLLALVKKGRLTVGHKIIIHGAELAGSPDACTPLEAPESLILKISANSTRPACWYAKLGFFPDPRPFPLPLSSLFSDGGNVGCVDVVIQRTYPIQWMEKTPSGLCIFRNEREEEREATKYAEAQQKKLEVLFNKIQAEFEKHDENITKRCVPLRALTRQQVCALQDGAELYEAVKNAPDPASLEAYFSEEQIRALNNHRQMLNDKKQAQIQLEFRKAMESAEQGEQMLPRDVTTVWKMRIISYGKKEKDSVTLSIWRPSSDLYSLLTEGKRYRIYHLATSQSKSKSERAHIQLTATKKTQYQQLPASDELLFQVYQPREPLYFNKLLDPDFQPPCSEVDLIGFVVSVVKKIGFAPLVYLSDECHNLLAIKVWTDLNEDIVKPHTLIAASNLQWRPESKSGIPTLFAGDFSRFSASPKEGHFQETFHKMKNTIENVDTFCNDAENKLVHILNANSPKVSTPTKDYASEPHTIQTVLGLGNKLSMSSPNSEMNYQSPLSLCKPKAKSVPTPGSAQMTSKSCYKGERELDDPKTCKKRKALDFLSRLPLPPPVSPICTFVSPAAQKAFQPPRSCGTKYETPIKKRELNSPQMTPLKFNDTSLVESDSIADEELALINTQALLSGLAGEDQLMSLNDSPRTAPTSSKDYVRPKSYPTAPGIRDCENPQASTEGGEPDVQDTDTVKSSILIKRQEEKDATVVFSKTHSSTVSQHNYKKNRIPNVIPFYDSTVISEIILIKNSSTLNQIS</sequence>
<feature type="region of interest" description="Disordered" evidence="7">
    <location>
        <begin position="1869"/>
        <end position="1893"/>
    </location>
</feature>
<feature type="repeat" description="BRCA2" evidence="6">
    <location>
        <begin position="1208"/>
        <end position="1242"/>
    </location>
</feature>
<feature type="region of interest" description="Disordered" evidence="7">
    <location>
        <begin position="3184"/>
        <end position="3206"/>
    </location>
</feature>
<dbReference type="SUPFAM" id="SSF81878">
    <property type="entry name" value="BRCA2 tower domain"/>
    <property type="match status" value="1"/>
</dbReference>
<dbReference type="InterPro" id="IPR002093">
    <property type="entry name" value="BRCA2_repeat"/>
</dbReference>
<reference evidence="9 10" key="1">
    <citation type="submission" date="2021-02" db="EMBL/GenBank/DDBJ databases">
        <title>Safari Cat Assemblies.</title>
        <authorList>
            <person name="Bredemeyer K.R."/>
            <person name="Murphy W.J."/>
        </authorList>
    </citation>
    <scope>NUCLEOTIDE SEQUENCE [LARGE SCALE GENOMIC DNA]</scope>
</reference>
<dbReference type="InterPro" id="IPR015525">
    <property type="entry name" value="BRCA2"/>
</dbReference>
<evidence type="ECO:0000313" key="9">
    <source>
        <dbReference type="Ensembl" id="ENSFCTP00005051047.1"/>
    </source>
</evidence>
<dbReference type="PIRSF" id="PIRSF002397">
    <property type="entry name" value="BRCA2"/>
    <property type="match status" value="1"/>
</dbReference>
<evidence type="ECO:0000256" key="1">
    <source>
        <dbReference type="ARBA" id="ARBA00022737"/>
    </source>
</evidence>
<dbReference type="PANTHER" id="PTHR11289:SF0">
    <property type="entry name" value="BREAST CANCER TYPE 2 SUSCEPTIBILITY PROTEIN"/>
    <property type="match status" value="1"/>
</dbReference>
<dbReference type="Ensembl" id="ENSFCTT00005072005.1">
    <property type="protein sequence ID" value="ENSFCTP00005051047.1"/>
    <property type="gene ID" value="ENSFCTG00005025374.1"/>
</dbReference>
<dbReference type="InterPro" id="IPR055077">
    <property type="entry name" value="BRCA2_TR2"/>
</dbReference>
<dbReference type="InterPro" id="IPR036315">
    <property type="entry name" value="BRCA2_hlx_sf"/>
</dbReference>
<feature type="region of interest" description="Disordered" evidence="7">
    <location>
        <begin position="3311"/>
        <end position="3359"/>
    </location>
</feature>
<dbReference type="PROSITE" id="PS50138">
    <property type="entry name" value="BRCA2_REPEAT"/>
    <property type="match status" value="7"/>
</dbReference>
<feature type="compositionally biased region" description="Basic and acidic residues" evidence="7">
    <location>
        <begin position="1479"/>
        <end position="1497"/>
    </location>
</feature>
<dbReference type="Gene3D" id="2.40.50.140">
    <property type="entry name" value="Nucleic acid-binding proteins"/>
    <property type="match status" value="3"/>
</dbReference>
<feature type="compositionally biased region" description="Polar residues" evidence="7">
    <location>
        <begin position="3311"/>
        <end position="3324"/>
    </location>
</feature>
<dbReference type="InterPro" id="IPR012340">
    <property type="entry name" value="NA-bd_OB-fold"/>
</dbReference>
<feature type="repeat" description="BRCA2" evidence="6">
    <location>
        <begin position="1520"/>
        <end position="1554"/>
    </location>
</feature>
<keyword evidence="3" id="KW-0238">DNA-binding</keyword>
<dbReference type="Pfam" id="PF00634">
    <property type="entry name" value="BRCA2"/>
    <property type="match status" value="7"/>
</dbReference>
<feature type="repeat" description="BRCA2" evidence="6">
    <location>
        <begin position="1418"/>
        <end position="1452"/>
    </location>
</feature>
<feature type="compositionally biased region" description="Polar residues" evidence="7">
    <location>
        <begin position="749"/>
        <end position="763"/>
    </location>
</feature>
<evidence type="ECO:0000256" key="4">
    <source>
        <dbReference type="ARBA" id="ARBA00023172"/>
    </source>
</evidence>
<feature type="repeat" description="BRCA2" evidence="6">
    <location>
        <begin position="994"/>
        <end position="1028"/>
    </location>
</feature>
<dbReference type="SMART" id="SM01341">
    <property type="entry name" value="Tower"/>
    <property type="match status" value="1"/>
</dbReference>
<feature type="compositionally biased region" description="Polar residues" evidence="7">
    <location>
        <begin position="1498"/>
        <end position="1507"/>
    </location>
</feature>
<keyword evidence="2" id="KW-0227">DNA damage</keyword>
<name>A0ABI7ZVQ4_FELCA</name>
<proteinExistence type="predicted"/>
<evidence type="ECO:0000256" key="3">
    <source>
        <dbReference type="ARBA" id="ARBA00023125"/>
    </source>
</evidence>
<reference evidence="9" key="3">
    <citation type="submission" date="2025-09" db="UniProtKB">
        <authorList>
            <consortium name="Ensembl"/>
        </authorList>
    </citation>
    <scope>IDENTIFICATION</scope>
    <source>
        <strain evidence="9">breed Abyssinian</strain>
    </source>
</reference>
<feature type="domain" description="Tower" evidence="8">
    <location>
        <begin position="2778"/>
        <end position="2819"/>
    </location>
</feature>
<dbReference type="InterPro" id="IPR015205">
    <property type="entry name" value="Tower_dom"/>
</dbReference>
<feature type="region of interest" description="Disordered" evidence="7">
    <location>
        <begin position="2036"/>
        <end position="2066"/>
    </location>
</feature>
<feature type="repeat" description="BRCA2" evidence="6">
    <location>
        <begin position="1665"/>
        <end position="1699"/>
    </location>
</feature>
<keyword evidence="10" id="KW-1185">Reference proteome</keyword>
<evidence type="ECO:0000256" key="7">
    <source>
        <dbReference type="SAM" id="MobiDB-lite"/>
    </source>
</evidence>
<evidence type="ECO:0000256" key="5">
    <source>
        <dbReference type="ARBA" id="ARBA00023204"/>
    </source>
</evidence>
<feature type="region of interest" description="Disordered" evidence="7">
    <location>
        <begin position="1479"/>
        <end position="1507"/>
    </location>
</feature>
<keyword evidence="4" id="KW-0233">DNA recombination</keyword>
<feature type="repeat" description="BRCA2" evidence="6">
    <location>
        <begin position="1997"/>
        <end position="2031"/>
    </location>
</feature>
<dbReference type="InterPro" id="IPR048262">
    <property type="entry name" value="BRCA2_OB_2_dom"/>
</dbReference>
<dbReference type="SUPFAM" id="SSF50249">
    <property type="entry name" value="Nucleic acid-binding proteins"/>
    <property type="match status" value="3"/>
</dbReference>
<feature type="compositionally biased region" description="Basic and acidic residues" evidence="7">
    <location>
        <begin position="243"/>
        <end position="252"/>
    </location>
</feature>
<dbReference type="Pfam" id="PF21318">
    <property type="entry name" value="BRCA2DBD_OB2"/>
    <property type="match status" value="1"/>
</dbReference>
<dbReference type="Pfam" id="PF22687">
    <property type="entry name" value="BRCA2_TR2"/>
    <property type="match status" value="1"/>
</dbReference>
<protein>
    <submittedName>
        <fullName evidence="9">Breast cancer type 2 susceptibility protein homolog</fullName>
    </submittedName>
</protein>
<dbReference type="PANTHER" id="PTHR11289">
    <property type="entry name" value="BREAST CANCER TYPE 2 SUSCEPTIBILITY PROTEIN BRCA2"/>
    <property type="match status" value="1"/>
</dbReference>
<dbReference type="Pfam" id="PF09104">
    <property type="entry name" value="BRCA-2_OB3"/>
    <property type="match status" value="1"/>
</dbReference>
<accession>A0ABI7ZVQ4</accession>
<organism evidence="9 10">
    <name type="scientific">Felis catus</name>
    <name type="common">Cat</name>
    <name type="synonym">Felis silvestris catus</name>
    <dbReference type="NCBI Taxonomy" id="9685"/>
    <lineage>
        <taxon>Eukaryota</taxon>
        <taxon>Metazoa</taxon>
        <taxon>Chordata</taxon>
        <taxon>Craniata</taxon>
        <taxon>Vertebrata</taxon>
        <taxon>Euteleostomi</taxon>
        <taxon>Mammalia</taxon>
        <taxon>Eutheria</taxon>
        <taxon>Laurasiatheria</taxon>
        <taxon>Carnivora</taxon>
        <taxon>Feliformia</taxon>
        <taxon>Felidae</taxon>
        <taxon>Felinae</taxon>
        <taxon>Felis</taxon>
    </lineage>
</organism>
<evidence type="ECO:0000259" key="8">
    <source>
        <dbReference type="SMART" id="SM01341"/>
    </source>
</evidence>
<dbReference type="CDD" id="cd04493">
    <property type="entry name" value="BRCA2DBD_OB1"/>
    <property type="match status" value="1"/>
</dbReference>
<dbReference type="Pfam" id="PF09121">
    <property type="entry name" value="Tower"/>
    <property type="match status" value="1"/>
</dbReference>
<feature type="compositionally biased region" description="Polar residues" evidence="7">
    <location>
        <begin position="1879"/>
        <end position="1893"/>
    </location>
</feature>
<dbReference type="CDD" id="cd04494">
    <property type="entry name" value="BRCA2DBD_OB2"/>
    <property type="match status" value="1"/>
</dbReference>
<feature type="repeat" description="BRCA2" evidence="6">
    <location>
        <begin position="1927"/>
        <end position="1961"/>
    </location>
</feature>
<feature type="compositionally biased region" description="Basic and acidic residues" evidence="7">
    <location>
        <begin position="2371"/>
        <end position="2390"/>
    </location>
</feature>
<dbReference type="Pfam" id="PF09103">
    <property type="entry name" value="BRCA-2_OB1"/>
    <property type="match status" value="1"/>
</dbReference>
<dbReference type="CDD" id="cd04495">
    <property type="entry name" value="BRCA2DBD_OB3"/>
    <property type="match status" value="1"/>
</dbReference>
<dbReference type="InterPro" id="IPR015188">
    <property type="entry name" value="BRCA2_OB_3"/>
</dbReference>
<feature type="region of interest" description="Disordered" evidence="7">
    <location>
        <begin position="234"/>
        <end position="260"/>
    </location>
</feature>
<dbReference type="Proteomes" id="UP000823872">
    <property type="component" value="Chromosome A1"/>
</dbReference>
<dbReference type="SUPFAM" id="SSF81872">
    <property type="entry name" value="BRCA2 helical domain"/>
    <property type="match status" value="1"/>
</dbReference>
<feature type="compositionally biased region" description="Polar residues" evidence="7">
    <location>
        <begin position="3189"/>
        <end position="3199"/>
    </location>
</feature>
<gene>
    <name evidence="9" type="primary">BRCA2</name>
</gene>
<dbReference type="InterPro" id="IPR015252">
    <property type="entry name" value="BRCA2_hlx"/>
</dbReference>
<dbReference type="Pfam" id="PF09169">
    <property type="entry name" value="BRCA-2_helical"/>
    <property type="match status" value="1"/>
</dbReference>
<dbReference type="InterPro" id="IPR015187">
    <property type="entry name" value="BRCA2_OB_1"/>
</dbReference>
<feature type="region of interest" description="Disordered" evidence="7">
    <location>
        <begin position="2371"/>
        <end position="2398"/>
    </location>
</feature>
<keyword evidence="5" id="KW-0234">DNA repair</keyword>